<dbReference type="Proteomes" id="UP000585474">
    <property type="component" value="Unassembled WGS sequence"/>
</dbReference>
<dbReference type="GO" id="GO:0004364">
    <property type="term" value="F:glutathione transferase activity"/>
    <property type="evidence" value="ECO:0007669"/>
    <property type="project" value="InterPro"/>
</dbReference>
<evidence type="ECO:0000313" key="2">
    <source>
        <dbReference type="Proteomes" id="UP000585474"/>
    </source>
</evidence>
<dbReference type="GO" id="GO:0006749">
    <property type="term" value="P:glutathione metabolic process"/>
    <property type="evidence" value="ECO:0007669"/>
    <property type="project" value="InterPro"/>
</dbReference>
<name>A0A7J0FHE8_9ERIC</name>
<reference evidence="1 2" key="1">
    <citation type="submission" date="2019-07" db="EMBL/GenBank/DDBJ databases">
        <title>De Novo Assembly of kiwifruit Actinidia rufa.</title>
        <authorList>
            <person name="Sugita-Konishi S."/>
            <person name="Sato K."/>
            <person name="Mori E."/>
            <person name="Abe Y."/>
            <person name="Kisaki G."/>
            <person name="Hamano K."/>
            <person name="Suezawa K."/>
            <person name="Otani M."/>
            <person name="Fukuda T."/>
            <person name="Manabe T."/>
            <person name="Gomi K."/>
            <person name="Tabuchi M."/>
            <person name="Akimitsu K."/>
            <person name="Kataoka I."/>
        </authorList>
    </citation>
    <scope>NUCLEOTIDE SEQUENCE [LARGE SCALE GENOMIC DNA]</scope>
    <source>
        <strain evidence="2">cv. Fuchu</strain>
    </source>
</reference>
<dbReference type="Gene3D" id="1.20.1050.10">
    <property type="match status" value="1"/>
</dbReference>
<organism evidence="1 2">
    <name type="scientific">Actinidia rufa</name>
    <dbReference type="NCBI Taxonomy" id="165716"/>
    <lineage>
        <taxon>Eukaryota</taxon>
        <taxon>Viridiplantae</taxon>
        <taxon>Streptophyta</taxon>
        <taxon>Embryophyta</taxon>
        <taxon>Tracheophyta</taxon>
        <taxon>Spermatophyta</taxon>
        <taxon>Magnoliopsida</taxon>
        <taxon>eudicotyledons</taxon>
        <taxon>Gunneridae</taxon>
        <taxon>Pentapetalae</taxon>
        <taxon>asterids</taxon>
        <taxon>Ericales</taxon>
        <taxon>Actinidiaceae</taxon>
        <taxon>Actinidia</taxon>
    </lineage>
</organism>
<protein>
    <submittedName>
        <fullName evidence="1">Uncharacterized protein</fullName>
    </submittedName>
</protein>
<accession>A0A7J0FHE8</accession>
<dbReference type="SUPFAM" id="SSF47616">
    <property type="entry name" value="GST C-terminal domain-like"/>
    <property type="match status" value="1"/>
</dbReference>
<gene>
    <name evidence="1" type="ORF">Acr_12g0006630</name>
</gene>
<sequence length="131" mass="14527">MVSYLALYEAANKALFSVGEAEQAKANESMEEALQLVEGEMMRLTKGKTLFGGDGIIGYLDIVLGWVGYWFKFGEEAAGLNITTDSTKYPAFVSWTHHFLQLPLIKNNLPPPGELLRVSRLVMLRCGKIAE</sequence>
<dbReference type="EMBL" id="BJWL01000012">
    <property type="protein sequence ID" value="GFY98122.1"/>
    <property type="molecule type" value="Genomic_DNA"/>
</dbReference>
<dbReference type="InterPro" id="IPR036282">
    <property type="entry name" value="Glutathione-S-Trfase_C_sf"/>
</dbReference>
<proteinExistence type="predicted"/>
<dbReference type="OrthoDB" id="202840at2759"/>
<dbReference type="CDD" id="cd03185">
    <property type="entry name" value="GST_C_Tau"/>
    <property type="match status" value="1"/>
</dbReference>
<evidence type="ECO:0000313" key="1">
    <source>
        <dbReference type="EMBL" id="GFY98122.1"/>
    </source>
</evidence>
<dbReference type="InterPro" id="IPR045074">
    <property type="entry name" value="GST_C_Tau"/>
</dbReference>
<comment type="caution">
    <text evidence="1">The sequence shown here is derived from an EMBL/GenBank/DDBJ whole genome shotgun (WGS) entry which is preliminary data.</text>
</comment>
<dbReference type="AlphaFoldDB" id="A0A7J0FHE8"/>
<keyword evidence="2" id="KW-1185">Reference proteome</keyword>